<evidence type="ECO:0000313" key="3">
    <source>
        <dbReference type="Proteomes" id="UP001286313"/>
    </source>
</evidence>
<keyword evidence="3" id="KW-1185">Reference proteome</keyword>
<dbReference type="AlphaFoldDB" id="A0AAE1EWH2"/>
<feature type="region of interest" description="Disordered" evidence="1">
    <location>
        <begin position="53"/>
        <end position="85"/>
    </location>
</feature>
<name>A0AAE1EWH2_PETCI</name>
<accession>A0AAE1EWH2</accession>
<evidence type="ECO:0000313" key="2">
    <source>
        <dbReference type="EMBL" id="KAK3862798.1"/>
    </source>
</evidence>
<dbReference type="Proteomes" id="UP001286313">
    <property type="component" value="Unassembled WGS sequence"/>
</dbReference>
<proteinExistence type="predicted"/>
<protein>
    <submittedName>
        <fullName evidence="2">Uncharacterized protein</fullName>
    </submittedName>
</protein>
<dbReference type="EMBL" id="JAWQEG010004152">
    <property type="protein sequence ID" value="KAK3862798.1"/>
    <property type="molecule type" value="Genomic_DNA"/>
</dbReference>
<evidence type="ECO:0000256" key="1">
    <source>
        <dbReference type="SAM" id="MobiDB-lite"/>
    </source>
</evidence>
<gene>
    <name evidence="2" type="ORF">Pcinc_031369</name>
</gene>
<organism evidence="2 3">
    <name type="scientific">Petrolisthes cinctipes</name>
    <name type="common">Flat porcelain crab</name>
    <dbReference type="NCBI Taxonomy" id="88211"/>
    <lineage>
        <taxon>Eukaryota</taxon>
        <taxon>Metazoa</taxon>
        <taxon>Ecdysozoa</taxon>
        <taxon>Arthropoda</taxon>
        <taxon>Crustacea</taxon>
        <taxon>Multicrustacea</taxon>
        <taxon>Malacostraca</taxon>
        <taxon>Eumalacostraca</taxon>
        <taxon>Eucarida</taxon>
        <taxon>Decapoda</taxon>
        <taxon>Pleocyemata</taxon>
        <taxon>Anomura</taxon>
        <taxon>Galatheoidea</taxon>
        <taxon>Porcellanidae</taxon>
        <taxon>Petrolisthes</taxon>
    </lineage>
</organism>
<comment type="caution">
    <text evidence="2">The sequence shown here is derived from an EMBL/GenBank/DDBJ whole genome shotgun (WGS) entry which is preliminary data.</text>
</comment>
<feature type="compositionally biased region" description="Basic residues" evidence="1">
    <location>
        <begin position="64"/>
        <end position="85"/>
    </location>
</feature>
<sequence>MVVAAVTLADPDGGHGHGYKHVDYTADHYKGYVAKVSYYGKAKHPKHYGPAITFKHEKGYGHGHGGHGHGGHGGHGHGGHGHGYH</sequence>
<reference evidence="2" key="1">
    <citation type="submission" date="2023-10" db="EMBL/GenBank/DDBJ databases">
        <title>Genome assemblies of two species of porcelain crab, Petrolisthes cinctipes and Petrolisthes manimaculis (Anomura: Porcellanidae).</title>
        <authorList>
            <person name="Angst P."/>
        </authorList>
    </citation>
    <scope>NUCLEOTIDE SEQUENCE</scope>
    <source>
        <strain evidence="2">PB745_01</strain>
        <tissue evidence="2">Gill</tissue>
    </source>
</reference>